<dbReference type="PANTHER" id="PTHR46112">
    <property type="entry name" value="AMINOPEPTIDASE"/>
    <property type="match status" value="1"/>
</dbReference>
<dbReference type="InterPro" id="IPR050659">
    <property type="entry name" value="Peptidase_M24B"/>
</dbReference>
<evidence type="ECO:0000256" key="3">
    <source>
        <dbReference type="RuleBase" id="RU000590"/>
    </source>
</evidence>
<dbReference type="GO" id="GO:0046872">
    <property type="term" value="F:metal ion binding"/>
    <property type="evidence" value="ECO:0007669"/>
    <property type="project" value="UniProtKB-KW"/>
</dbReference>
<accession>A0A1F5WV15</accession>
<feature type="domain" description="Peptidase M24" evidence="4">
    <location>
        <begin position="172"/>
        <end position="407"/>
    </location>
</feature>
<evidence type="ECO:0000259" key="4">
    <source>
        <dbReference type="Pfam" id="PF00557"/>
    </source>
</evidence>
<dbReference type="EMBL" id="MFHI01000001">
    <property type="protein sequence ID" value="OGF79464.1"/>
    <property type="molecule type" value="Genomic_DNA"/>
</dbReference>
<reference evidence="5 6" key="1">
    <citation type="journal article" date="2016" name="Nat. Commun.">
        <title>Thousands of microbial genomes shed light on interconnected biogeochemical processes in an aquifer system.</title>
        <authorList>
            <person name="Anantharaman K."/>
            <person name="Brown C.T."/>
            <person name="Hug L.A."/>
            <person name="Sharon I."/>
            <person name="Castelle C.J."/>
            <person name="Probst A.J."/>
            <person name="Thomas B.C."/>
            <person name="Singh A."/>
            <person name="Wilkins M.J."/>
            <person name="Karaoz U."/>
            <person name="Brodie E.L."/>
            <person name="Williams K.H."/>
            <person name="Hubbard S.S."/>
            <person name="Banfield J.F."/>
        </authorList>
    </citation>
    <scope>NUCLEOTIDE SEQUENCE [LARGE SCALE GENOMIC DNA]</scope>
</reference>
<dbReference type="AlphaFoldDB" id="A0A1F5WV15"/>
<dbReference type="InterPro" id="IPR036005">
    <property type="entry name" value="Creatinase/aminopeptidase-like"/>
</dbReference>
<dbReference type="GO" id="GO:0016787">
    <property type="term" value="F:hydrolase activity"/>
    <property type="evidence" value="ECO:0007669"/>
    <property type="project" value="UniProtKB-KW"/>
</dbReference>
<evidence type="ECO:0000313" key="6">
    <source>
        <dbReference type="Proteomes" id="UP000178425"/>
    </source>
</evidence>
<organism evidence="5 6">
    <name type="scientific">Candidatus Giovannonibacteria bacterium RIFCSPHIGHO2_02_43_13</name>
    <dbReference type="NCBI Taxonomy" id="1798330"/>
    <lineage>
        <taxon>Bacteria</taxon>
        <taxon>Candidatus Giovannoniibacteriota</taxon>
    </lineage>
</organism>
<proteinExistence type="inferred from homology"/>
<dbReference type="Gene3D" id="3.90.230.10">
    <property type="entry name" value="Creatinase/methionine aminopeptidase superfamily"/>
    <property type="match status" value="1"/>
</dbReference>
<dbReference type="Proteomes" id="UP000178425">
    <property type="component" value="Unassembled WGS sequence"/>
</dbReference>
<dbReference type="InterPro" id="IPR000994">
    <property type="entry name" value="Pept_M24"/>
</dbReference>
<dbReference type="SUPFAM" id="SSF55920">
    <property type="entry name" value="Creatinase/aminopeptidase"/>
    <property type="match status" value="1"/>
</dbReference>
<name>A0A1F5WV15_9BACT</name>
<comment type="similarity">
    <text evidence="3">Belongs to the peptidase M24B family.</text>
</comment>
<dbReference type="PROSITE" id="PS00491">
    <property type="entry name" value="PROLINE_PEPTIDASE"/>
    <property type="match status" value="1"/>
</dbReference>
<dbReference type="PANTHER" id="PTHR46112:SF2">
    <property type="entry name" value="XAA-PRO AMINOPEPTIDASE P-RELATED"/>
    <property type="match status" value="1"/>
</dbReference>
<dbReference type="InterPro" id="IPR001131">
    <property type="entry name" value="Peptidase_M24B_aminopep-P_CS"/>
</dbReference>
<sequence length="426" mass="48049">MEGKGYSCKEIGFLLLFFQIYEDGFLKKKISQTALVLWGATDLGPPHFSADILWRTGFKAPDPFFLVDILLDEDDLVDFGKSYLLIGPLELERAKKELNIGIEAVNANDYKNKSRGYLENFLKWQGVKKIIVPDTFPCGLKDKLAKSFEVALALAPFYPKRAIKTDWEIGEIEKAQRAVEVAVGKAMDYLRSCQIMEDRIIYGRELVEEEIVVMSEMLRKIIDVKLYQQGYLGIDTIVSCGLQAADPHCAGSGPLQAYQPIVMDVFPLSMKTHYYADMTRTIFKGEPSQALKNMYETVRSAQEMGIRLVRAGIDGETIYNATLDYFNVHSYPTEIKKCPMEGFIHGVGHGVGIDIHEPPWVSSIKCILQKGNVVTVEPGLYYHKSYDYPTIIPFGGIRIEDMVLVTKTGCRNLTLFSKDLENMIIS</sequence>
<comment type="caution">
    <text evidence="5">The sequence shown here is derived from an EMBL/GenBank/DDBJ whole genome shotgun (WGS) entry which is preliminary data.</text>
</comment>
<protein>
    <recommendedName>
        <fullName evidence="4">Peptidase M24 domain-containing protein</fullName>
    </recommendedName>
</protein>
<keyword evidence="1 3" id="KW-0479">Metal-binding</keyword>
<evidence type="ECO:0000256" key="2">
    <source>
        <dbReference type="ARBA" id="ARBA00022801"/>
    </source>
</evidence>
<evidence type="ECO:0000313" key="5">
    <source>
        <dbReference type="EMBL" id="OGF79464.1"/>
    </source>
</evidence>
<keyword evidence="2" id="KW-0378">Hydrolase</keyword>
<evidence type="ECO:0000256" key="1">
    <source>
        <dbReference type="ARBA" id="ARBA00022723"/>
    </source>
</evidence>
<dbReference type="Pfam" id="PF00557">
    <property type="entry name" value="Peptidase_M24"/>
    <property type="match status" value="1"/>
</dbReference>
<gene>
    <name evidence="5" type="ORF">A2W54_02250</name>
</gene>